<dbReference type="EMBL" id="BARU01042467">
    <property type="protein sequence ID" value="GAH85240.1"/>
    <property type="molecule type" value="Genomic_DNA"/>
</dbReference>
<comment type="caution">
    <text evidence="1">The sequence shown here is derived from an EMBL/GenBank/DDBJ whole genome shotgun (WGS) entry which is preliminary data.</text>
</comment>
<dbReference type="CDD" id="cd00761">
    <property type="entry name" value="Glyco_tranf_GTA_type"/>
    <property type="match status" value="1"/>
</dbReference>
<name>X1JUZ7_9ZZZZ</name>
<reference evidence="1" key="1">
    <citation type="journal article" date="2014" name="Front. Microbiol.">
        <title>High frequency of phylogenetically diverse reductive dehalogenase-homologous genes in deep subseafloor sedimentary metagenomes.</title>
        <authorList>
            <person name="Kawai M."/>
            <person name="Futagami T."/>
            <person name="Toyoda A."/>
            <person name="Takaki Y."/>
            <person name="Nishi S."/>
            <person name="Hori S."/>
            <person name="Arai W."/>
            <person name="Tsubouchi T."/>
            <person name="Morono Y."/>
            <person name="Uchiyama I."/>
            <person name="Ito T."/>
            <person name="Fujiyama A."/>
            <person name="Inagaki F."/>
            <person name="Takami H."/>
        </authorList>
    </citation>
    <scope>NUCLEOTIDE SEQUENCE</scope>
    <source>
        <strain evidence="1">Expedition CK06-06</strain>
    </source>
</reference>
<accession>X1JUZ7</accession>
<dbReference type="SUPFAM" id="SSF53448">
    <property type="entry name" value="Nucleotide-diphospho-sugar transferases"/>
    <property type="match status" value="1"/>
</dbReference>
<evidence type="ECO:0000313" key="1">
    <source>
        <dbReference type="EMBL" id="GAH85240.1"/>
    </source>
</evidence>
<dbReference type="AlphaFoldDB" id="X1JUZ7"/>
<feature type="non-terminal residue" evidence="1">
    <location>
        <position position="41"/>
    </location>
</feature>
<sequence length="41" mass="4864">MKHIDIVIPTRNRYEKLMRTLESISNNSRIYTQIIVDGETN</sequence>
<gene>
    <name evidence="1" type="ORF">S03H2_65247</name>
</gene>
<evidence type="ECO:0008006" key="2">
    <source>
        <dbReference type="Google" id="ProtNLM"/>
    </source>
</evidence>
<dbReference type="InterPro" id="IPR029044">
    <property type="entry name" value="Nucleotide-diphossugar_trans"/>
</dbReference>
<proteinExistence type="predicted"/>
<protein>
    <recommendedName>
        <fullName evidence="2">Glycosyltransferase 2-like domain-containing protein</fullName>
    </recommendedName>
</protein>
<organism evidence="1">
    <name type="scientific">marine sediment metagenome</name>
    <dbReference type="NCBI Taxonomy" id="412755"/>
    <lineage>
        <taxon>unclassified sequences</taxon>
        <taxon>metagenomes</taxon>
        <taxon>ecological metagenomes</taxon>
    </lineage>
</organism>
<dbReference type="Gene3D" id="3.90.550.10">
    <property type="entry name" value="Spore Coat Polysaccharide Biosynthesis Protein SpsA, Chain A"/>
    <property type="match status" value="1"/>
</dbReference>